<feature type="compositionally biased region" description="Low complexity" evidence="1">
    <location>
        <begin position="47"/>
        <end position="57"/>
    </location>
</feature>
<dbReference type="Proteomes" id="UP000242972">
    <property type="component" value="Unassembled WGS sequence"/>
</dbReference>
<sequence>MSYRVGTSLIFGVMIGLSPILLSACGTTPPMVEPATHPATTARSAKKTPASQSSKSPSPAPVTLLDFAASTQDQEPVHLAGTITNSLGNADIRMAGAVDPLNKESDFTMRSTLSGMGGVNPVTVVARMESIGSHYWAESTPPGGGWHAGTIAGVNPSFPLQEFLPYIVNVHAVPGKAIRGHLTHGVSATLDTKGVRLLEEVGTDKTVSAAQQIIQSVTFTLWIGPGHHPRELALVEDCVQDGHPYEVFETINYTHWGQGIDLTPPAASS</sequence>
<dbReference type="EMBL" id="PXYW01000004">
    <property type="protein sequence ID" value="PSR35073.1"/>
    <property type="molecule type" value="Genomic_DNA"/>
</dbReference>
<feature type="region of interest" description="Disordered" evidence="1">
    <location>
        <begin position="32"/>
        <end position="62"/>
    </location>
</feature>
<organism evidence="2 3">
    <name type="scientific">Sulfobacillus benefaciens</name>
    <dbReference type="NCBI Taxonomy" id="453960"/>
    <lineage>
        <taxon>Bacteria</taxon>
        <taxon>Bacillati</taxon>
        <taxon>Bacillota</taxon>
        <taxon>Clostridia</taxon>
        <taxon>Eubacteriales</taxon>
        <taxon>Clostridiales Family XVII. Incertae Sedis</taxon>
        <taxon>Sulfobacillus</taxon>
    </lineage>
</organism>
<evidence type="ECO:0000256" key="1">
    <source>
        <dbReference type="SAM" id="MobiDB-lite"/>
    </source>
</evidence>
<gene>
    <name evidence="2" type="ORF">C7B46_02650</name>
</gene>
<evidence type="ECO:0000313" key="2">
    <source>
        <dbReference type="EMBL" id="PSR35073.1"/>
    </source>
</evidence>
<evidence type="ECO:0000313" key="3">
    <source>
        <dbReference type="Proteomes" id="UP000242972"/>
    </source>
</evidence>
<comment type="caution">
    <text evidence="2">The sequence shown here is derived from an EMBL/GenBank/DDBJ whole genome shotgun (WGS) entry which is preliminary data.</text>
</comment>
<proteinExistence type="predicted"/>
<name>A0A2T2XKQ4_9FIRM</name>
<dbReference type="PROSITE" id="PS51257">
    <property type="entry name" value="PROKAR_LIPOPROTEIN"/>
    <property type="match status" value="1"/>
</dbReference>
<dbReference type="Gene3D" id="2.50.20.20">
    <property type="match status" value="1"/>
</dbReference>
<dbReference type="AlphaFoldDB" id="A0A2T2XKQ4"/>
<reference evidence="2 3" key="1">
    <citation type="journal article" date="2014" name="BMC Genomics">
        <title>Comparison of environmental and isolate Sulfobacillus genomes reveals diverse carbon, sulfur, nitrogen, and hydrogen metabolisms.</title>
        <authorList>
            <person name="Justice N.B."/>
            <person name="Norman A."/>
            <person name="Brown C.T."/>
            <person name="Singh A."/>
            <person name="Thomas B.C."/>
            <person name="Banfield J.F."/>
        </authorList>
    </citation>
    <scope>NUCLEOTIDE SEQUENCE [LARGE SCALE GENOMIC DNA]</scope>
    <source>
        <strain evidence="2">AMDSBA4</strain>
    </source>
</reference>
<evidence type="ECO:0008006" key="4">
    <source>
        <dbReference type="Google" id="ProtNLM"/>
    </source>
</evidence>
<protein>
    <recommendedName>
        <fullName evidence="4">LppX_LprAFG lipoprotein</fullName>
    </recommendedName>
</protein>
<accession>A0A2T2XKQ4</accession>